<comment type="subcellular location">
    <subcellularLocation>
        <location evidence="1">Membrane</location>
        <topology evidence="1">Multi-pass membrane protein</topology>
    </subcellularLocation>
</comment>
<comment type="caution">
    <text evidence="8">The sequence shown here is derived from an EMBL/GenBank/DDBJ whole genome shotgun (WGS) entry which is preliminary data.</text>
</comment>
<gene>
    <name evidence="8" type="ORF">OGAPHI_003318</name>
</gene>
<evidence type="ECO:0000313" key="9">
    <source>
        <dbReference type="Proteomes" id="UP000769157"/>
    </source>
</evidence>
<evidence type="ECO:0000313" key="8">
    <source>
        <dbReference type="EMBL" id="KAH3666869.1"/>
    </source>
</evidence>
<evidence type="ECO:0000256" key="3">
    <source>
        <dbReference type="ARBA" id="ARBA00022989"/>
    </source>
</evidence>
<keyword evidence="2 6" id="KW-0812">Transmembrane</keyword>
<dbReference type="PANTHER" id="PTHR28304:SF2">
    <property type="entry name" value="PEROXISOMAL MEMBRANE PROTEIN PEX29"/>
    <property type="match status" value="1"/>
</dbReference>
<dbReference type="Pfam" id="PF06398">
    <property type="entry name" value="Pex24p"/>
    <property type="match status" value="1"/>
</dbReference>
<accession>A0A9P8P8Z4</accession>
<reference evidence="8" key="2">
    <citation type="submission" date="2021-01" db="EMBL/GenBank/DDBJ databases">
        <authorList>
            <person name="Schikora-Tamarit M.A."/>
        </authorList>
    </citation>
    <scope>NUCLEOTIDE SEQUENCE</scope>
    <source>
        <strain evidence="8">CBS6075</strain>
    </source>
</reference>
<dbReference type="GeneID" id="70235285"/>
<evidence type="ECO:0000256" key="5">
    <source>
        <dbReference type="SAM" id="MobiDB-lite"/>
    </source>
</evidence>
<name>A0A9P8P8Z4_9ASCO</name>
<dbReference type="EMBL" id="JAEUBE010000199">
    <property type="protein sequence ID" value="KAH3666869.1"/>
    <property type="molecule type" value="Genomic_DNA"/>
</dbReference>
<feature type="transmembrane region" description="Helical" evidence="6">
    <location>
        <begin position="175"/>
        <end position="195"/>
    </location>
</feature>
<organism evidence="8 9">
    <name type="scientific">Ogataea philodendri</name>
    <dbReference type="NCBI Taxonomy" id="1378263"/>
    <lineage>
        <taxon>Eukaryota</taxon>
        <taxon>Fungi</taxon>
        <taxon>Dikarya</taxon>
        <taxon>Ascomycota</taxon>
        <taxon>Saccharomycotina</taxon>
        <taxon>Pichiomycetes</taxon>
        <taxon>Pichiales</taxon>
        <taxon>Pichiaceae</taxon>
        <taxon>Ogataea</taxon>
    </lineage>
</organism>
<dbReference type="Proteomes" id="UP000769157">
    <property type="component" value="Unassembled WGS sequence"/>
</dbReference>
<feature type="transmembrane region" description="Helical" evidence="6">
    <location>
        <begin position="271"/>
        <end position="290"/>
    </location>
</feature>
<dbReference type="GO" id="GO:0005778">
    <property type="term" value="C:peroxisomal membrane"/>
    <property type="evidence" value="ECO:0007669"/>
    <property type="project" value="UniProtKB-ARBA"/>
</dbReference>
<dbReference type="RefSeq" id="XP_046061825.1">
    <property type="nucleotide sequence ID" value="XM_046204284.1"/>
</dbReference>
<keyword evidence="4 6" id="KW-0472">Membrane</keyword>
<feature type="transmembrane region" description="Helical" evidence="6">
    <location>
        <begin position="246"/>
        <end position="265"/>
    </location>
</feature>
<evidence type="ECO:0000259" key="7">
    <source>
        <dbReference type="Pfam" id="PF06398"/>
    </source>
</evidence>
<dbReference type="OrthoDB" id="74314at2759"/>
<evidence type="ECO:0000256" key="2">
    <source>
        <dbReference type="ARBA" id="ARBA00022692"/>
    </source>
</evidence>
<keyword evidence="9" id="KW-1185">Reference proteome</keyword>
<dbReference type="InterPro" id="IPR052816">
    <property type="entry name" value="Peroxisomal_Membrane_PEX28-32"/>
</dbReference>
<evidence type="ECO:0000256" key="4">
    <source>
        <dbReference type="ARBA" id="ARBA00023136"/>
    </source>
</evidence>
<feature type="region of interest" description="Disordered" evidence="5">
    <location>
        <begin position="19"/>
        <end position="40"/>
    </location>
</feature>
<proteinExistence type="predicted"/>
<sequence>MESVVNNLWSSWDTLSQATTSTNADDTASEGSKVSPEDRKLVASSTLWSSLTESQKSPPKGKASNSIFDDMFSSSKDHTSTLTDKLFERFLSVALPTTTTTTGEELQSILARIEMQKTRPQLSLNTMSKNSILLLSRLSVPFELIDQVIVIFSWSKPLYTLTFLNFCTLMILKPVLLLSVPFFYICFEIIVPAYLKRHPPDKHTILKESNPIPAEGPSVANVDLPKPVPELSREFVLNSTDLQNHMLLYVMAYDVVTSLTIQYLYFKDENVTIFIFAAMLTSGTLLTLFGSQMIVTMLPFIKVTFVLALWAFTVALHPNYLQFILDLLYSEETRLKFLTISNRLEMWLNEELNLREPKEVKEIEIFELQHLDPESHNWQLICFSSETYPANSHARLHNQPLVGTLSLSSVKPPQGWRFVDLLDTSVNTKSLDGWILDLSPENWIKENYLSEAMEIDQDEKWCYDLVTKFSYNVGLSAGVRKVRGDVRRRRWIRYCVRDIWDENEEDQKPTTDEVLKHARKKSADSFNSLHPVKSIDSVDG</sequence>
<evidence type="ECO:0000256" key="1">
    <source>
        <dbReference type="ARBA" id="ARBA00004141"/>
    </source>
</evidence>
<feature type="domain" description="TECPR1-like DysF" evidence="7">
    <location>
        <begin position="122"/>
        <end position="493"/>
    </location>
</feature>
<protein>
    <recommendedName>
        <fullName evidence="7">TECPR1-like DysF domain-containing protein</fullName>
    </recommendedName>
</protein>
<dbReference type="InterPro" id="IPR010482">
    <property type="entry name" value="TECPR1-like_DysF"/>
</dbReference>
<dbReference type="PANTHER" id="PTHR28304">
    <property type="entry name" value="PEROXISOMAL MEMBRANE PROTEIN PEX29"/>
    <property type="match status" value="1"/>
</dbReference>
<keyword evidence="3 6" id="KW-1133">Transmembrane helix</keyword>
<dbReference type="GO" id="GO:0007031">
    <property type="term" value="P:peroxisome organization"/>
    <property type="evidence" value="ECO:0007669"/>
    <property type="project" value="TreeGrafter"/>
</dbReference>
<reference evidence="8" key="1">
    <citation type="journal article" date="2021" name="Open Biol.">
        <title>Shared evolutionary footprints suggest mitochondrial oxidative damage underlies multiple complex I losses in fungi.</title>
        <authorList>
            <person name="Schikora-Tamarit M.A."/>
            <person name="Marcet-Houben M."/>
            <person name="Nosek J."/>
            <person name="Gabaldon T."/>
        </authorList>
    </citation>
    <scope>NUCLEOTIDE SEQUENCE</scope>
    <source>
        <strain evidence="8">CBS6075</strain>
    </source>
</reference>
<dbReference type="AlphaFoldDB" id="A0A9P8P8Z4"/>
<evidence type="ECO:0000256" key="6">
    <source>
        <dbReference type="SAM" id="Phobius"/>
    </source>
</evidence>